<protein>
    <submittedName>
        <fullName evidence="5">Bacterio-opsin activator-like protein</fullName>
    </submittedName>
</protein>
<dbReference type="PANTHER" id="PTHR34236:SF1">
    <property type="entry name" value="DIMETHYL SULFOXIDE REDUCTASE TRANSCRIPTIONAL ACTIVATOR"/>
    <property type="match status" value="1"/>
</dbReference>
<dbReference type="OrthoDB" id="168808at2157"/>
<organism evidence="5 6">
    <name type="scientific">Haloferax mucosum ATCC BAA-1512</name>
    <dbReference type="NCBI Taxonomy" id="662479"/>
    <lineage>
        <taxon>Archaea</taxon>
        <taxon>Methanobacteriati</taxon>
        <taxon>Methanobacteriota</taxon>
        <taxon>Stenosarchaea group</taxon>
        <taxon>Halobacteria</taxon>
        <taxon>Halobacteriales</taxon>
        <taxon>Haloferacaceae</taxon>
        <taxon>Haloferax</taxon>
    </lineage>
</organism>
<evidence type="ECO:0000313" key="6">
    <source>
        <dbReference type="Proteomes" id="UP000011550"/>
    </source>
</evidence>
<dbReference type="STRING" id="662479.C440_06917"/>
<evidence type="ECO:0000259" key="3">
    <source>
        <dbReference type="Pfam" id="PF04967"/>
    </source>
</evidence>
<keyword evidence="6" id="KW-1185">Reference proteome</keyword>
<dbReference type="AlphaFoldDB" id="M0IDF0"/>
<dbReference type="Proteomes" id="UP000011550">
    <property type="component" value="Unassembled WGS sequence"/>
</dbReference>
<dbReference type="Pfam" id="PF04967">
    <property type="entry name" value="HTH_10"/>
    <property type="match status" value="1"/>
</dbReference>
<evidence type="ECO:0000259" key="4">
    <source>
        <dbReference type="Pfam" id="PF24277"/>
    </source>
</evidence>
<dbReference type="PANTHER" id="PTHR34236">
    <property type="entry name" value="DIMETHYL SULFOXIDE REDUCTASE TRANSCRIPTIONAL ACTIVATOR"/>
    <property type="match status" value="1"/>
</dbReference>
<gene>
    <name evidence="5" type="ORF">C440_06917</name>
</gene>
<comment type="caution">
    <text evidence="5">The sequence shown here is derived from an EMBL/GenBank/DDBJ whole genome shotgun (WGS) entry which is preliminary data.</text>
</comment>
<dbReference type="InterPro" id="IPR056433">
    <property type="entry name" value="DmsR-like_N"/>
</dbReference>
<reference evidence="5 6" key="1">
    <citation type="journal article" date="2014" name="PLoS Genet.">
        <title>Phylogenetically driven sequencing of extremely halophilic archaea reveals strategies for static and dynamic osmo-response.</title>
        <authorList>
            <person name="Becker E.A."/>
            <person name="Seitzer P.M."/>
            <person name="Tritt A."/>
            <person name="Larsen D."/>
            <person name="Krusor M."/>
            <person name="Yao A.I."/>
            <person name="Wu D."/>
            <person name="Madern D."/>
            <person name="Eisen J.A."/>
            <person name="Darling A.E."/>
            <person name="Facciotti M.T."/>
        </authorList>
    </citation>
    <scope>NUCLEOTIDE SEQUENCE [LARGE SCALE GENOMIC DNA]</scope>
    <source>
        <strain evidence="5 6">ATCC BAA-1512</strain>
    </source>
</reference>
<proteinExistence type="predicted"/>
<evidence type="ECO:0000313" key="5">
    <source>
        <dbReference type="EMBL" id="ELZ94786.1"/>
    </source>
</evidence>
<accession>M0IDF0</accession>
<evidence type="ECO:0000256" key="1">
    <source>
        <dbReference type="ARBA" id="ARBA00023015"/>
    </source>
</evidence>
<feature type="domain" description="HTH bat-type" evidence="3">
    <location>
        <begin position="157"/>
        <end position="208"/>
    </location>
</feature>
<keyword evidence="1" id="KW-0805">Transcription regulation</keyword>
<dbReference type="Gene3D" id="1.10.10.10">
    <property type="entry name" value="Winged helix-like DNA-binding domain superfamily/Winged helix DNA-binding domain"/>
    <property type="match status" value="1"/>
</dbReference>
<keyword evidence="2" id="KW-0804">Transcription</keyword>
<dbReference type="InterPro" id="IPR007050">
    <property type="entry name" value="HTH_bacterioopsin"/>
</dbReference>
<dbReference type="Pfam" id="PF24277">
    <property type="entry name" value="DmsR_N"/>
    <property type="match status" value="1"/>
</dbReference>
<dbReference type="InterPro" id="IPR036388">
    <property type="entry name" value="WH-like_DNA-bd_sf"/>
</dbReference>
<evidence type="ECO:0000256" key="2">
    <source>
        <dbReference type="ARBA" id="ARBA00023163"/>
    </source>
</evidence>
<dbReference type="RefSeq" id="WP_008319595.1">
    <property type="nucleotide sequence ID" value="NZ_AOLN01000011.1"/>
</dbReference>
<dbReference type="EMBL" id="AOLN01000011">
    <property type="protein sequence ID" value="ELZ94786.1"/>
    <property type="molecule type" value="Genomic_DNA"/>
</dbReference>
<feature type="domain" description="DmsR-like N-terminal" evidence="4">
    <location>
        <begin position="1"/>
        <end position="140"/>
    </location>
</feature>
<sequence>MPAGIRATVEFDTPSVCQIASIAHAADSAVNTVSRSVVADSDTASVSEFVVETEDPPDDTSLDPIFSYGSKHLYRFSHDDPTGCPCECLGEFGCPVDRYFAYQGTLTLVFHAADYEQLQDVIGELRERFPGTDIKRLVRSPTSDAPGDSIFVDRSKLTTRQLEVIQTAYEMGYFERPRGANATEVAAALDINQSTFSEHLAAALTKLLGDILEAR</sequence>
<name>M0IDF0_9EURY</name>
<dbReference type="PATRIC" id="fig|662479.7.peg.1396"/>